<protein>
    <submittedName>
        <fullName evidence="1">Uncharacterized protein</fullName>
    </submittedName>
</protein>
<evidence type="ECO:0000313" key="1">
    <source>
        <dbReference type="EMBL" id="MBD8487256.1"/>
    </source>
</evidence>
<name>A0ABR9AEY4_9BACT</name>
<proteinExistence type="predicted"/>
<accession>A0ABR9AEY4</accession>
<reference evidence="1 2" key="1">
    <citation type="submission" date="2020-09" db="EMBL/GenBank/DDBJ databases">
        <title>Echinicola sp. CAU 1574 isolated from sand of Sido Beach.</title>
        <authorList>
            <person name="Kim W."/>
        </authorList>
    </citation>
    <scope>NUCLEOTIDE SEQUENCE [LARGE SCALE GENOMIC DNA]</scope>
    <source>
        <strain evidence="1 2">CAU 1574</strain>
    </source>
</reference>
<dbReference type="Proteomes" id="UP000647133">
    <property type="component" value="Unassembled WGS sequence"/>
</dbReference>
<dbReference type="EMBL" id="JACYTQ010000001">
    <property type="protein sequence ID" value="MBD8487256.1"/>
    <property type="molecule type" value="Genomic_DNA"/>
</dbReference>
<evidence type="ECO:0000313" key="2">
    <source>
        <dbReference type="Proteomes" id="UP000647133"/>
    </source>
</evidence>
<organism evidence="1 2">
    <name type="scientific">Echinicola arenosa</name>
    <dbReference type="NCBI Taxonomy" id="2774144"/>
    <lineage>
        <taxon>Bacteria</taxon>
        <taxon>Pseudomonadati</taxon>
        <taxon>Bacteroidota</taxon>
        <taxon>Cytophagia</taxon>
        <taxon>Cytophagales</taxon>
        <taxon>Cyclobacteriaceae</taxon>
        <taxon>Echinicola</taxon>
    </lineage>
</organism>
<keyword evidence="2" id="KW-1185">Reference proteome</keyword>
<comment type="caution">
    <text evidence="1">The sequence shown here is derived from an EMBL/GenBank/DDBJ whole genome shotgun (WGS) entry which is preliminary data.</text>
</comment>
<gene>
    <name evidence="1" type="ORF">IFO69_00710</name>
</gene>
<dbReference type="RefSeq" id="WP_192007036.1">
    <property type="nucleotide sequence ID" value="NZ_JACYTQ010000001.1"/>
</dbReference>
<sequence>MAIALDNLRVGRLYYLVNYGEKRQLEVLAKLGRDNFQVKDLDTLEIYEMEELLQWGIGKDYDLDELR</sequence>